<comment type="caution">
    <text evidence="2">The sequence shown here is derived from an EMBL/GenBank/DDBJ whole genome shotgun (WGS) entry which is preliminary data.</text>
</comment>
<dbReference type="AlphaFoldDB" id="A0A429ZV49"/>
<dbReference type="EMBL" id="NGJU01000002">
    <property type="protein sequence ID" value="RST97503.1"/>
    <property type="molecule type" value="Genomic_DNA"/>
</dbReference>
<dbReference type="RefSeq" id="WP_126778251.1">
    <property type="nucleotide sequence ID" value="NZ_CAUQJP010000005.1"/>
</dbReference>
<dbReference type="GeneID" id="98567171"/>
<reference evidence="2 3" key="1">
    <citation type="submission" date="2017-05" db="EMBL/GenBank/DDBJ databases">
        <title>Vagococcus spp. assemblies.</title>
        <authorList>
            <person name="Gulvik C.A."/>
        </authorList>
    </citation>
    <scope>NUCLEOTIDE SEQUENCE [LARGE SCALE GENOMIC DNA]</scope>
    <source>
        <strain evidence="2 3">NCFB 2777</strain>
    </source>
</reference>
<evidence type="ECO:0000256" key="1">
    <source>
        <dbReference type="SAM" id="Phobius"/>
    </source>
</evidence>
<accession>A0A429ZV49</accession>
<keyword evidence="1" id="KW-0812">Transmembrane</keyword>
<sequence length="176" mass="19454">MSKKVIILTFELESLPYQAFSEIKRIHSKKELTVEQMAVVYHSGTGDHQFEMKDFLDFTGKNHTAKNSTIGMFLGILGGPLGMMFGWFAGSVLGGAQDAKELSQAASIFEFIGKELPEGQTGLLLLADEKDNRPLNQLVFNQLGGQITRFDVEDVEGEIAKAQTLEAEVEEKKTKP</sequence>
<dbReference type="Proteomes" id="UP000287239">
    <property type="component" value="Unassembled WGS sequence"/>
</dbReference>
<keyword evidence="1" id="KW-1133">Transmembrane helix</keyword>
<keyword evidence="3" id="KW-1185">Reference proteome</keyword>
<evidence type="ECO:0000313" key="2">
    <source>
        <dbReference type="EMBL" id="RST97503.1"/>
    </source>
</evidence>
<keyword evidence="1" id="KW-0472">Membrane</keyword>
<protein>
    <submittedName>
        <fullName evidence="2">DUF1269 domain-containing protein</fullName>
    </submittedName>
</protein>
<gene>
    <name evidence="2" type="ORF">CBF35_02220</name>
</gene>
<name>A0A429ZV49_9ENTE</name>
<proteinExistence type="predicted"/>
<evidence type="ECO:0000313" key="3">
    <source>
        <dbReference type="Proteomes" id="UP000287239"/>
    </source>
</evidence>
<organism evidence="2 3">
    <name type="scientific">Vagococcus salmoninarum</name>
    <dbReference type="NCBI Taxonomy" id="2739"/>
    <lineage>
        <taxon>Bacteria</taxon>
        <taxon>Bacillati</taxon>
        <taxon>Bacillota</taxon>
        <taxon>Bacilli</taxon>
        <taxon>Lactobacillales</taxon>
        <taxon>Enterococcaceae</taxon>
        <taxon>Vagococcus</taxon>
    </lineage>
</organism>
<dbReference type="OrthoDB" id="2365131at2"/>
<feature type="transmembrane region" description="Helical" evidence="1">
    <location>
        <begin position="70"/>
        <end position="90"/>
    </location>
</feature>